<dbReference type="Pfam" id="PF25917">
    <property type="entry name" value="BSH_RND"/>
    <property type="match status" value="1"/>
</dbReference>
<accession>A0A0D6L5M5</accession>
<dbReference type="SUPFAM" id="SSF141259">
    <property type="entry name" value="CarD-like"/>
    <property type="match status" value="1"/>
</dbReference>
<dbReference type="InterPro" id="IPR041471">
    <property type="entry name" value="UvrB_inter"/>
</dbReference>
<dbReference type="PANTHER" id="PTHR47964:SF1">
    <property type="entry name" value="ATP-DEPENDENT DNA HELICASE HOMOLOG RECG, CHLOROPLASTIC"/>
    <property type="match status" value="1"/>
</dbReference>
<dbReference type="InterPro" id="IPR011053">
    <property type="entry name" value="Single_hybrid_motif"/>
</dbReference>
<evidence type="ECO:0000256" key="3">
    <source>
        <dbReference type="ARBA" id="ARBA00022763"/>
    </source>
</evidence>
<dbReference type="Pfam" id="PF00271">
    <property type="entry name" value="Helicase_C"/>
    <property type="match status" value="1"/>
</dbReference>
<dbReference type="InterPro" id="IPR000089">
    <property type="entry name" value="Biotin_lipoyl"/>
</dbReference>
<feature type="domain" description="Lipoyl-binding" evidence="10">
    <location>
        <begin position="109"/>
        <end position="196"/>
    </location>
</feature>
<evidence type="ECO:0000259" key="11">
    <source>
        <dbReference type="PROSITE" id="PS51192"/>
    </source>
</evidence>
<keyword evidence="8" id="KW-0234">DNA repair</keyword>
<dbReference type="Gene3D" id="3.30.2090.10">
    <property type="entry name" value="Multidrug efflux transporter AcrB TolC docking domain, DN and DC subdomains"/>
    <property type="match status" value="1"/>
</dbReference>
<dbReference type="Pfam" id="PF00364">
    <property type="entry name" value="Biotin_lipoyl"/>
    <property type="match status" value="1"/>
</dbReference>
<dbReference type="HAMAP" id="MF_00969">
    <property type="entry name" value="TRCF"/>
    <property type="match status" value="1"/>
</dbReference>
<protein>
    <recommendedName>
        <fullName evidence="15">Transcription-repair-coupling factor</fullName>
    </recommendedName>
</protein>
<evidence type="ECO:0000313" key="14">
    <source>
        <dbReference type="Proteomes" id="UP000054495"/>
    </source>
</evidence>
<dbReference type="InterPro" id="IPR058625">
    <property type="entry name" value="MdtA-like_BSH"/>
</dbReference>
<evidence type="ECO:0000259" key="12">
    <source>
        <dbReference type="PROSITE" id="PS51194"/>
    </source>
</evidence>
<dbReference type="Pfam" id="PF17757">
    <property type="entry name" value="UvrB_inter"/>
    <property type="match status" value="1"/>
</dbReference>
<feature type="non-terminal residue" evidence="13">
    <location>
        <position position="1733"/>
    </location>
</feature>
<dbReference type="EMBL" id="KE126765">
    <property type="protein sequence ID" value="EPB65963.1"/>
    <property type="molecule type" value="Genomic_DNA"/>
</dbReference>
<feature type="domain" description="Helicase C-terminal" evidence="12">
    <location>
        <begin position="849"/>
        <end position="1014"/>
    </location>
</feature>
<dbReference type="Pfam" id="PF03461">
    <property type="entry name" value="TRCF"/>
    <property type="match status" value="1"/>
</dbReference>
<dbReference type="PANTHER" id="PTHR47964">
    <property type="entry name" value="ATP-DEPENDENT DNA HELICASE HOMOLOG RECG, CHLOROPLASTIC"/>
    <property type="match status" value="1"/>
</dbReference>
<dbReference type="Gene3D" id="2.40.50.100">
    <property type="match status" value="2"/>
</dbReference>
<reference evidence="13 14" key="1">
    <citation type="submission" date="2013-05" db="EMBL/GenBank/DDBJ databases">
        <title>Draft genome of the parasitic nematode Anyclostoma ceylanicum.</title>
        <authorList>
            <person name="Mitreva M."/>
        </authorList>
    </citation>
    <scope>NUCLEOTIDE SEQUENCE [LARGE SCALE GENOMIC DNA]</scope>
</reference>
<evidence type="ECO:0000313" key="13">
    <source>
        <dbReference type="EMBL" id="EPB65963.1"/>
    </source>
</evidence>
<keyword evidence="4" id="KW-0378">Hydrolase</keyword>
<evidence type="ECO:0008006" key="15">
    <source>
        <dbReference type="Google" id="ProtNLM"/>
    </source>
</evidence>
<dbReference type="SMART" id="SM00982">
    <property type="entry name" value="TRCF"/>
    <property type="match status" value="1"/>
</dbReference>
<dbReference type="CDD" id="cd06850">
    <property type="entry name" value="biotinyl_domain"/>
    <property type="match status" value="1"/>
</dbReference>
<dbReference type="SUPFAM" id="SSF82693">
    <property type="entry name" value="Multidrug efflux transporter AcrB pore domain, PN1, PN2, PC1 and PC2 subdomains"/>
    <property type="match status" value="2"/>
</dbReference>
<dbReference type="PROSITE" id="PS51194">
    <property type="entry name" value="HELICASE_CTER"/>
    <property type="match status" value="1"/>
</dbReference>
<dbReference type="Pfam" id="PF25876">
    <property type="entry name" value="HH_MFP_RND"/>
    <property type="match status" value="1"/>
</dbReference>
<dbReference type="CDD" id="cd17991">
    <property type="entry name" value="DEXHc_TRCF"/>
    <property type="match status" value="1"/>
</dbReference>
<keyword evidence="6" id="KW-0067">ATP-binding</keyword>
<dbReference type="GO" id="GO:0022857">
    <property type="term" value="F:transmembrane transporter activity"/>
    <property type="evidence" value="ECO:0007669"/>
    <property type="project" value="InterPro"/>
</dbReference>
<keyword evidence="14" id="KW-1185">Reference proteome</keyword>
<dbReference type="PROSITE" id="PS51192">
    <property type="entry name" value="HELICASE_ATP_BIND_1"/>
    <property type="match status" value="1"/>
</dbReference>
<dbReference type="InterPro" id="IPR027463">
    <property type="entry name" value="AcrB_DN_DC_subdom"/>
</dbReference>
<evidence type="ECO:0000256" key="7">
    <source>
        <dbReference type="ARBA" id="ARBA00023125"/>
    </source>
</evidence>
<dbReference type="Gene3D" id="3.40.50.300">
    <property type="entry name" value="P-loop containing nucleotide triphosphate hydrolases"/>
    <property type="match status" value="2"/>
</dbReference>
<dbReference type="SUPFAM" id="SSF51230">
    <property type="entry name" value="Single hybrid motif"/>
    <property type="match status" value="1"/>
</dbReference>
<dbReference type="PROSITE" id="PS50968">
    <property type="entry name" value="BIOTINYL_LIPOYL"/>
    <property type="match status" value="1"/>
</dbReference>
<dbReference type="Gene3D" id="3.90.1150.50">
    <property type="entry name" value="Transcription-repair-coupling factor, D7 domain"/>
    <property type="match status" value="1"/>
</dbReference>
<dbReference type="GO" id="GO:0005524">
    <property type="term" value="F:ATP binding"/>
    <property type="evidence" value="ECO:0007669"/>
    <property type="project" value="UniProtKB-KW"/>
</dbReference>
<dbReference type="InterPro" id="IPR001882">
    <property type="entry name" value="Biotin_BS"/>
</dbReference>
<dbReference type="InterPro" id="IPR001650">
    <property type="entry name" value="Helicase_C-like"/>
</dbReference>
<dbReference type="PROSITE" id="PS00188">
    <property type="entry name" value="BIOTIN"/>
    <property type="match status" value="1"/>
</dbReference>
<dbReference type="InterPro" id="IPR058626">
    <property type="entry name" value="MdtA-like_b-barrel"/>
</dbReference>
<keyword evidence="5" id="KW-0347">Helicase</keyword>
<dbReference type="SUPFAM" id="SSF52540">
    <property type="entry name" value="P-loop containing nucleoside triphosphate hydrolases"/>
    <property type="match status" value="3"/>
</dbReference>
<sequence length="1733" mass="193615">MIQAENRKSFRTFDAKDIAITLKLANEVKLFGINGNRLISFDQKDVSDVQLFSTTNGATIIATVDALENRVYLWKSNEENLENNLLKLKINHRVFTVSKKGPLDELISSLGMDVPKVRKLKELQAPMPGRIVNIAVQIGQEVNVGDEILSLEAMKMENVLKAEGTGIVKEIFAKPEQIVEKGQFAESRIHWKGLAGASKAACAAAVCSQVPGNHLFILNDKEEAAYFLNDFEGLFPENKTILFYPASYRVPYQLEETDNANVVARAEVLDKVNSGKNAWIITYPEALFEKVPTQKNLSKNTFRLEVGKTYSIDFIQEVLLEYHFEYVDFVYEPGQFSIRGGIVDVFSYSNDNPFRIEFFGDEVESVRTFDAATQLSINTHKHFSIVPNVQGKLIQEGNGRKNTIIWIDSVDKTREILKKEYTRSVEIHSKLPDTVKHTIPSNLYVDPTTFSTELKAFSTVEMGTDTEFQIGLACAFDFQQQPSFNKNFELLREDIFARQKTGFEVLIFSNQPKQLERLEQILADIGTEESEKAGFIPMHFSLSEGFISPSGKLVCYTDHQLFERYHRFKLKEGFRQAKQALTLKEIYNLQKGDYVTHIDHGVGQFSGLETIDVNGKPQEAIRLVYKDGDVLYVGIHSLHRISKFTGKEGSIPKNELEASFMYEDTPDQLKATQAVKEDMEKAVPMDRLICGDVGFGKTEVAIRAAFKAVADSKQVAVLVPTTILSLQHARSFSERLKDFPCRVDYINRFKSAKQTTETLKDLKDGKIDILIGTHALVADKVKFKDLGLMIIDEEQKFGVAVKDKLKTLRATVDTLTLTATPIPRTLQFSLMGARDLSIINTPPPNRQPVLTEIIPFSEERIRDAVAYEVSRGGQVYFVHNRLANIKEVAGMLQRLCPGIRVAIGHGQMDGKDLEKIMMGFINHEYDVLLATTIIESGIDISNANTMIINDAHNFGLSDLHQLRGRVGRSNKKGFCYLISQKSSLLTTEARKRLEALVQFSDLGSGFNIAMKDLDIRGAGNMLGGEQSGFISEIGFEMYQKILNEAIEELKESEFKELFEDRNTDSPLQFVNDTILETDLEVRIPDTYVNNVAERLSLYQEMDNFKTMDELKAFEQQLIDRFGPIPEAVEDLLHSFELRWLAQELVSTTFLISLAALNSCTANKTPEKEYLILPAMVVDTTTAITVKDYIGTIEGKLNIEIRSQVEGILEEIYVDEGQYVTAGQPLFKINPLPYQEILNNALATENVEKAKLKNAKLEVERLRPLVEHEVIAEVQLKAVMANYEVAQASLARASAAVASARISLDFTVIKAPVQGYIGMIPKRIGNLVNRGENTPMSESDYLYFTKNKTIVNDTTRNSLGSILPEAILFLADGTKYPQSGRVDAVSGQVNRSTGSISLRASFPNSAEMMRSGNTGSIQLKESKPGVILIPQEAVITIQDKNFVYTIDKDEKARLTAIQLDETVAQSVLLPIEESINGVDNMTYIESRASNSGAGVINVYFKTGTDPDQAAVNVQTRVSKASSQIPSEVIEAGVSVTPRQRGNIMTINVYSDHPDTVYDETFLQAFAQINLNREILRVPGVATISRVGARDYSMRTWLNPEKIAAYGLTPQEVMKAIRDQNFEIAPGKFGETADEVFETPLRHSGRFSLPEEYESIAIRTNPDGSVLFLKDIARVEFGASNFGSDNSVNGYPGLTLNLTQTVGSNAREIDIAVRKVLEKVSKTFPPGIKYDITYS</sequence>
<dbReference type="SUPFAM" id="SSF111369">
    <property type="entry name" value="HlyD-like secretion proteins"/>
    <property type="match status" value="1"/>
</dbReference>
<dbReference type="Gene3D" id="3.30.70.1320">
    <property type="entry name" value="Multidrug efflux transporter AcrB pore domain like"/>
    <property type="match status" value="1"/>
</dbReference>
<evidence type="ECO:0000256" key="4">
    <source>
        <dbReference type="ARBA" id="ARBA00022801"/>
    </source>
</evidence>
<dbReference type="NCBIfam" id="TIGR01730">
    <property type="entry name" value="RND_mfp"/>
    <property type="match status" value="1"/>
</dbReference>
<gene>
    <name evidence="13" type="ORF">ANCCEY_14953</name>
</gene>
<evidence type="ECO:0000256" key="2">
    <source>
        <dbReference type="ARBA" id="ARBA00022741"/>
    </source>
</evidence>
<dbReference type="InterPro" id="IPR005118">
    <property type="entry name" value="TRCF_C"/>
</dbReference>
<dbReference type="SMART" id="SM01058">
    <property type="entry name" value="CarD_TRCF"/>
    <property type="match status" value="1"/>
</dbReference>
<dbReference type="Pfam" id="PF25944">
    <property type="entry name" value="Beta-barrel_RND"/>
    <property type="match status" value="1"/>
</dbReference>
<dbReference type="Pfam" id="PF00270">
    <property type="entry name" value="DEAD"/>
    <property type="match status" value="1"/>
</dbReference>
<evidence type="ECO:0000256" key="8">
    <source>
        <dbReference type="ARBA" id="ARBA00023204"/>
    </source>
</evidence>
<evidence type="ECO:0000256" key="5">
    <source>
        <dbReference type="ARBA" id="ARBA00022806"/>
    </source>
</evidence>
<dbReference type="Gene3D" id="3.30.2060.10">
    <property type="entry name" value="Penicillin-binding protein 1b domain"/>
    <property type="match status" value="1"/>
</dbReference>
<evidence type="ECO:0000259" key="10">
    <source>
        <dbReference type="PROSITE" id="PS50968"/>
    </source>
</evidence>
<keyword evidence="9" id="KW-0092">Biotin</keyword>
<dbReference type="InterPro" id="IPR058624">
    <property type="entry name" value="MdtA-like_HH"/>
</dbReference>
<name>A0A0D6L5M5_9BILA</name>
<organism evidence="13 14">
    <name type="scientific">Ancylostoma ceylanicum</name>
    <dbReference type="NCBI Taxonomy" id="53326"/>
    <lineage>
        <taxon>Eukaryota</taxon>
        <taxon>Metazoa</taxon>
        <taxon>Ecdysozoa</taxon>
        <taxon>Nematoda</taxon>
        <taxon>Chromadorea</taxon>
        <taxon>Rhabditida</taxon>
        <taxon>Rhabditina</taxon>
        <taxon>Rhabditomorpha</taxon>
        <taxon>Strongyloidea</taxon>
        <taxon>Ancylostomatidae</taxon>
        <taxon>Ancylostomatinae</taxon>
        <taxon>Ancylostoma</taxon>
    </lineage>
</organism>
<dbReference type="Gene3D" id="2.40.10.170">
    <property type="match status" value="1"/>
</dbReference>
<dbReference type="InterPro" id="IPR037235">
    <property type="entry name" value="TRCF-like_C_D7"/>
</dbReference>
<dbReference type="InterPro" id="IPR011545">
    <property type="entry name" value="DEAD/DEAH_box_helicase_dom"/>
</dbReference>
<dbReference type="GO" id="GO:0003678">
    <property type="term" value="F:DNA helicase activity"/>
    <property type="evidence" value="ECO:0007669"/>
    <property type="project" value="TreeGrafter"/>
</dbReference>
<dbReference type="InterPro" id="IPR004576">
    <property type="entry name" value="Mfd"/>
</dbReference>
<keyword evidence="1" id="KW-0963">Cytoplasm</keyword>
<keyword evidence="3" id="KW-0227">DNA damage</keyword>
<dbReference type="Pfam" id="PF00873">
    <property type="entry name" value="ACR_tran"/>
    <property type="match status" value="1"/>
</dbReference>
<dbReference type="GO" id="GO:0006281">
    <property type="term" value="P:DNA repair"/>
    <property type="evidence" value="ECO:0007669"/>
    <property type="project" value="UniProtKB-KW"/>
</dbReference>
<dbReference type="InterPro" id="IPR003711">
    <property type="entry name" value="CarD-like/TRCF_RID"/>
</dbReference>
<dbReference type="Gene3D" id="2.40.30.170">
    <property type="match status" value="1"/>
</dbReference>
<evidence type="ECO:0000256" key="6">
    <source>
        <dbReference type="ARBA" id="ARBA00022840"/>
    </source>
</evidence>
<dbReference type="Gene3D" id="1.10.287.470">
    <property type="entry name" value="Helix hairpin bin"/>
    <property type="match status" value="1"/>
</dbReference>
<dbReference type="Proteomes" id="UP000054495">
    <property type="component" value="Unassembled WGS sequence"/>
</dbReference>
<dbReference type="GO" id="GO:0003684">
    <property type="term" value="F:damaged DNA binding"/>
    <property type="evidence" value="ECO:0007669"/>
    <property type="project" value="InterPro"/>
</dbReference>
<dbReference type="GO" id="GO:0016787">
    <property type="term" value="F:hydrolase activity"/>
    <property type="evidence" value="ECO:0007669"/>
    <property type="project" value="UniProtKB-KW"/>
</dbReference>
<evidence type="ECO:0000256" key="9">
    <source>
        <dbReference type="ARBA" id="ARBA00023267"/>
    </source>
</evidence>
<keyword evidence="2" id="KW-0547">Nucleotide-binding</keyword>
<dbReference type="InterPro" id="IPR047112">
    <property type="entry name" value="RecG/Mfd"/>
</dbReference>
<dbReference type="SUPFAM" id="SSF143517">
    <property type="entry name" value="TRCF domain-like"/>
    <property type="match status" value="1"/>
</dbReference>
<dbReference type="InterPro" id="IPR006143">
    <property type="entry name" value="RND_pump_MFP"/>
</dbReference>
<evidence type="ECO:0000256" key="1">
    <source>
        <dbReference type="ARBA" id="ARBA00022490"/>
    </source>
</evidence>
<dbReference type="SMART" id="SM00487">
    <property type="entry name" value="DEXDc"/>
    <property type="match status" value="1"/>
</dbReference>
<dbReference type="SMART" id="SM00490">
    <property type="entry name" value="HELICc"/>
    <property type="match status" value="1"/>
</dbReference>
<dbReference type="InterPro" id="IPR036101">
    <property type="entry name" value="CarD-like/TRCF_RID_sf"/>
</dbReference>
<proteinExistence type="inferred from homology"/>
<dbReference type="GO" id="GO:0016020">
    <property type="term" value="C:membrane"/>
    <property type="evidence" value="ECO:0007669"/>
    <property type="project" value="InterPro"/>
</dbReference>
<feature type="domain" description="Helicase ATP-binding" evidence="11">
    <location>
        <begin position="678"/>
        <end position="839"/>
    </location>
</feature>
<dbReference type="SUPFAM" id="SSF82714">
    <property type="entry name" value="Multidrug efflux transporter AcrB TolC docking domain, DN and DC subdomains"/>
    <property type="match status" value="1"/>
</dbReference>
<dbReference type="Gene3D" id="3.30.70.1430">
    <property type="entry name" value="Multidrug efflux transporter AcrB pore domain"/>
    <property type="match status" value="1"/>
</dbReference>
<dbReference type="Pfam" id="PF02559">
    <property type="entry name" value="CarD_TRCF_RID"/>
    <property type="match status" value="1"/>
</dbReference>
<dbReference type="InterPro" id="IPR014001">
    <property type="entry name" value="Helicase_ATP-bd"/>
</dbReference>
<dbReference type="InterPro" id="IPR001036">
    <property type="entry name" value="Acrflvin-R"/>
</dbReference>
<dbReference type="InterPro" id="IPR027417">
    <property type="entry name" value="P-loop_NTPase"/>
</dbReference>
<keyword evidence="7" id="KW-0238">DNA-binding</keyword>